<feature type="compositionally biased region" description="Polar residues" evidence="1">
    <location>
        <begin position="693"/>
        <end position="708"/>
    </location>
</feature>
<feature type="compositionally biased region" description="Low complexity" evidence="1">
    <location>
        <begin position="366"/>
        <end position="381"/>
    </location>
</feature>
<feature type="compositionally biased region" description="Low complexity" evidence="1">
    <location>
        <begin position="934"/>
        <end position="945"/>
    </location>
</feature>
<dbReference type="Proteomes" id="UP000000561">
    <property type="component" value="Chromosome 3"/>
</dbReference>
<feature type="compositionally biased region" description="Basic and acidic residues" evidence="1">
    <location>
        <begin position="44"/>
        <end position="58"/>
    </location>
</feature>
<name>A0A0D1E805_MYCMD</name>
<dbReference type="InParanoid" id="A0A0D1E805"/>
<organism evidence="3 4">
    <name type="scientific">Mycosarcoma maydis</name>
    <name type="common">Corn smut fungus</name>
    <name type="synonym">Ustilago maydis</name>
    <dbReference type="NCBI Taxonomy" id="5270"/>
    <lineage>
        <taxon>Eukaryota</taxon>
        <taxon>Fungi</taxon>
        <taxon>Dikarya</taxon>
        <taxon>Basidiomycota</taxon>
        <taxon>Ustilaginomycotina</taxon>
        <taxon>Ustilaginomycetes</taxon>
        <taxon>Ustilaginales</taxon>
        <taxon>Ustilaginaceae</taxon>
        <taxon>Mycosarcoma</taxon>
    </lineage>
</organism>
<feature type="region of interest" description="Disordered" evidence="1">
    <location>
        <begin position="316"/>
        <end position="414"/>
    </location>
</feature>
<dbReference type="KEGG" id="uma:UMAG_01695"/>
<dbReference type="EMBL" id="CM003142">
    <property type="protein sequence ID" value="KIS70525.1"/>
    <property type="molecule type" value="Genomic_DNA"/>
</dbReference>
<evidence type="ECO:0000256" key="2">
    <source>
        <dbReference type="SAM" id="SignalP"/>
    </source>
</evidence>
<accession>A0A0D1E805</accession>
<dbReference type="eggNOG" id="ENOG502R115">
    <property type="taxonomic scope" value="Eukaryota"/>
</dbReference>
<dbReference type="STRING" id="237631.A0A0D1E805"/>
<feature type="signal peptide" evidence="2">
    <location>
        <begin position="1"/>
        <end position="19"/>
    </location>
</feature>
<feature type="compositionally biased region" description="Low complexity" evidence="1">
    <location>
        <begin position="342"/>
        <end position="357"/>
    </location>
</feature>
<feature type="region of interest" description="Disordered" evidence="1">
    <location>
        <begin position="235"/>
        <end position="285"/>
    </location>
</feature>
<feature type="compositionally biased region" description="Gly residues" evidence="1">
    <location>
        <begin position="474"/>
        <end position="498"/>
    </location>
</feature>
<feature type="chain" id="PRO_5002229677" description="OCRE domain-containing protein" evidence="2">
    <location>
        <begin position="20"/>
        <end position="953"/>
    </location>
</feature>
<gene>
    <name evidence="3" type="ORF">UMAG_01695</name>
</gene>
<feature type="region of interest" description="Disordered" evidence="1">
    <location>
        <begin position="650"/>
        <end position="714"/>
    </location>
</feature>
<feature type="region of interest" description="Disordered" evidence="1">
    <location>
        <begin position="916"/>
        <end position="953"/>
    </location>
</feature>
<proteinExistence type="predicted"/>
<feature type="compositionally biased region" description="Low complexity" evidence="1">
    <location>
        <begin position="318"/>
        <end position="335"/>
    </location>
</feature>
<feature type="compositionally biased region" description="Low complexity" evidence="1">
    <location>
        <begin position="261"/>
        <end position="271"/>
    </location>
</feature>
<evidence type="ECO:0008006" key="5">
    <source>
        <dbReference type="Google" id="ProtNLM"/>
    </source>
</evidence>
<evidence type="ECO:0000256" key="1">
    <source>
        <dbReference type="SAM" id="MobiDB-lite"/>
    </source>
</evidence>
<dbReference type="VEuPathDB" id="FungiDB:UMAG_01695"/>
<dbReference type="AlphaFoldDB" id="A0A0D1E805"/>
<feature type="compositionally biased region" description="Polar residues" evidence="1">
    <location>
        <begin position="391"/>
        <end position="410"/>
    </location>
</feature>
<dbReference type="OrthoDB" id="2556785at2759"/>
<feature type="region of interest" description="Disordered" evidence="1">
    <location>
        <begin position="34"/>
        <end position="58"/>
    </location>
</feature>
<reference evidence="3 4" key="1">
    <citation type="journal article" date="2006" name="Nature">
        <title>Insights from the genome of the biotrophic fungal plant pathogen Ustilago maydis.</title>
        <authorList>
            <person name="Kamper J."/>
            <person name="Kahmann R."/>
            <person name="Bolker M."/>
            <person name="Ma L.J."/>
            <person name="Brefort T."/>
            <person name="Saville B.J."/>
            <person name="Banuett F."/>
            <person name="Kronstad J.W."/>
            <person name="Gold S.E."/>
            <person name="Muller O."/>
            <person name="Perlin M.H."/>
            <person name="Wosten H.A."/>
            <person name="de Vries R."/>
            <person name="Ruiz-Herrera J."/>
            <person name="Reynaga-Pena C.G."/>
            <person name="Snetselaar K."/>
            <person name="McCann M."/>
            <person name="Perez-Martin J."/>
            <person name="Feldbrugge M."/>
            <person name="Basse C.W."/>
            <person name="Steinberg G."/>
            <person name="Ibeas J.I."/>
            <person name="Holloman W."/>
            <person name="Guzman P."/>
            <person name="Farman M."/>
            <person name="Stajich J.E."/>
            <person name="Sentandreu R."/>
            <person name="Gonzalez-Prieto J.M."/>
            <person name="Kennell J.C."/>
            <person name="Molina L."/>
            <person name="Schirawski J."/>
            <person name="Mendoza-Mendoza A."/>
            <person name="Greilinger D."/>
            <person name="Munch K."/>
            <person name="Rossel N."/>
            <person name="Scherer M."/>
            <person name="Vranes M."/>
            <person name="Ladendorf O."/>
            <person name="Vincon V."/>
            <person name="Fuchs U."/>
            <person name="Sandrock B."/>
            <person name="Meng S."/>
            <person name="Ho E.C."/>
            <person name="Cahill M.J."/>
            <person name="Boyce K.J."/>
            <person name="Klose J."/>
            <person name="Klosterman S.J."/>
            <person name="Deelstra H.J."/>
            <person name="Ortiz-Castellanos L."/>
            <person name="Li W."/>
            <person name="Sanchez-Alonso P."/>
            <person name="Schreier P.H."/>
            <person name="Hauser-Hahn I."/>
            <person name="Vaupel M."/>
            <person name="Koopmann E."/>
            <person name="Friedrich G."/>
            <person name="Voss H."/>
            <person name="Schluter T."/>
            <person name="Margolis J."/>
            <person name="Platt D."/>
            <person name="Swimmer C."/>
            <person name="Gnirke A."/>
            <person name="Chen F."/>
            <person name="Vysotskaia V."/>
            <person name="Mannhaupt G."/>
            <person name="Guldener U."/>
            <person name="Munsterkotter M."/>
            <person name="Haase D."/>
            <person name="Oesterheld M."/>
            <person name="Mewes H.W."/>
            <person name="Mauceli E.W."/>
            <person name="DeCaprio D."/>
            <person name="Wade C.M."/>
            <person name="Butler J."/>
            <person name="Young S."/>
            <person name="Jaffe D.B."/>
            <person name="Calvo S."/>
            <person name="Nusbaum C."/>
            <person name="Galagan J."/>
            <person name="Birren B.W."/>
        </authorList>
    </citation>
    <scope>NUCLEOTIDE SEQUENCE [LARGE SCALE GENOMIC DNA]</scope>
    <source>
        <strain evidence="4">DSM 14603 / FGSC 9021 / UM521</strain>
    </source>
</reference>
<keyword evidence="4" id="KW-1185">Reference proteome</keyword>
<evidence type="ECO:0000313" key="3">
    <source>
        <dbReference type="EMBL" id="KIS70525.1"/>
    </source>
</evidence>
<dbReference type="RefSeq" id="XP_011387671.1">
    <property type="nucleotide sequence ID" value="XM_011389369.1"/>
</dbReference>
<feature type="region of interest" description="Disordered" evidence="1">
    <location>
        <begin position="806"/>
        <end position="856"/>
    </location>
</feature>
<feature type="region of interest" description="Disordered" evidence="1">
    <location>
        <begin position="469"/>
        <end position="509"/>
    </location>
</feature>
<protein>
    <recommendedName>
        <fullName evidence="5">OCRE domain-containing protein</fullName>
    </recommendedName>
</protein>
<dbReference type="OMA" id="VLWNKST"/>
<keyword evidence="2" id="KW-0732">Signal</keyword>
<dbReference type="GeneID" id="23562617"/>
<evidence type="ECO:0000313" key="4">
    <source>
        <dbReference type="Proteomes" id="UP000000561"/>
    </source>
</evidence>
<feature type="compositionally biased region" description="Polar residues" evidence="1">
    <location>
        <begin position="924"/>
        <end position="933"/>
    </location>
</feature>
<sequence length="953" mass="96811">MKVALLCAIVFGAISVAASSSHYVADEQFIQRGVPHRSSAASKAKRDANGSKVGKKEHLLKPRDETSVVRLGVDALKGALGDGAKGGETIINHYHASPNAAAAHMPGGAPMSHPPAPYYPPPAYGHDPGMAARFDKLDQKLGKLKEGHKANAQQIQIMQELQAKQMQIAHAEASGAQAAAAVPAAAKKRGMSKTKMALLGGGGLAAGYGLTKVFDTKPSDSTTAYNQQDMAALQAAGGAAPGSTPVDGYPQGADPSQGAMPQGAAGQDPSAGGAGGGSAQIADGPYRIPGSDLVWVTDRQGQYHVLKYTPQGMVEVNPPAGWQPPSAAGSGAAPGTSGGAGAPVASDGSAGASTGADGAAGGAGSAAGANPVQSGDSSSSGAGKGAGGQNPNGASQDAQTAGAAGNQSGGSPKPEYDSAAGMYYVVGPNSVKYYIDSQTGYLINANTGDVSDPKTGKIVYSAEELMNGATGNDNGAGQGQSQANGGGQSSGAGAGAGNGRMQKRSLRHRKLDKRDYANAAFQASSPALREQAQLALLRGPNQANPGALSGTATKAGPGLGKMAAKGALGVGALVALVLGLGAYAHPTRPNTTPDNEYGLTPTSVCDMYGEPIIRDFRGVLWNKSTYTRVDLNHPPPLHQCSEQELADAGVSVGGGAGGAAPMQKRASKDRDAPQDRQLLAAVRENINQEHLSKTSSVELSKRSGSNDQSLEKRGMSGVTSLLPSMTTSGTMAVGATLLITAIYLHNIHKEKLQALKDQWNGQYHSAGDAASAVGNAIDTGANGQLFNPITGNLVLVDATTNMYYDSGTGEQVNPKTGMPFKYGGGDNNSSESSDKQAPVHLPLDRNGNMSGDSPEVQQALAKWNTMSPQQQQQLLAQYGDAASQILNSPDPNAALQAWSAQQGAAQPIAPQLIPQQQQLAPQQYQTLVPGQQQSPPASGGAFGSSDTAATSDM</sequence>